<comment type="cofactor">
    <cofactor evidence="1">
        <name>Mg(2+)</name>
        <dbReference type="ChEBI" id="CHEBI:18420"/>
    </cofactor>
</comment>
<evidence type="ECO:0000256" key="1">
    <source>
        <dbReference type="ARBA" id="ARBA00001946"/>
    </source>
</evidence>
<dbReference type="InterPro" id="IPR000086">
    <property type="entry name" value="NUDIX_hydrolase_dom"/>
</dbReference>
<dbReference type="InterPro" id="IPR015797">
    <property type="entry name" value="NUDIX_hydrolase-like_dom_sf"/>
</dbReference>
<keyword evidence="2 4" id="KW-0378">Hydrolase</keyword>
<sequence>MRPTTSMDMNKQVLEYLKRVQSLAKTGLTYAEDAYDRERYEELKESTNNLLSTLVGVEIERIVAQFENLDDYPTPKVDVRGVILKEGKILLIREKTDGKWAMPGGWADNGYSPSENIVKEVWEESGLRVRPERLLAVWDKRKHDHPADVHSVYKLNFLCIEEGGALNPGHETTGAAYFPIDQLPELSLMRNTSVQIQKLYELALSGGVDFD</sequence>
<dbReference type="PROSITE" id="PS51462">
    <property type="entry name" value="NUDIX"/>
    <property type="match status" value="1"/>
</dbReference>
<evidence type="ECO:0000256" key="2">
    <source>
        <dbReference type="ARBA" id="ARBA00022801"/>
    </source>
</evidence>
<dbReference type="Gene3D" id="3.90.79.10">
    <property type="entry name" value="Nucleoside Triphosphate Pyrophosphohydrolase"/>
    <property type="match status" value="1"/>
</dbReference>
<name>A0ABW7N742_9BACT</name>
<dbReference type="EMBL" id="JBIPKE010000014">
    <property type="protein sequence ID" value="MFH6983277.1"/>
    <property type="molecule type" value="Genomic_DNA"/>
</dbReference>
<dbReference type="CDD" id="cd04672">
    <property type="entry name" value="NUDIX_CDP-Chase_like"/>
    <property type="match status" value="1"/>
</dbReference>
<evidence type="ECO:0000259" key="3">
    <source>
        <dbReference type="PROSITE" id="PS51462"/>
    </source>
</evidence>
<evidence type="ECO:0000313" key="4">
    <source>
        <dbReference type="EMBL" id="MFH6983277.1"/>
    </source>
</evidence>
<proteinExistence type="predicted"/>
<organism evidence="4 5">
    <name type="scientific">Marinoscillum luteum</name>
    <dbReference type="NCBI Taxonomy" id="861051"/>
    <lineage>
        <taxon>Bacteria</taxon>
        <taxon>Pseudomonadati</taxon>
        <taxon>Bacteroidota</taxon>
        <taxon>Cytophagia</taxon>
        <taxon>Cytophagales</taxon>
        <taxon>Reichenbachiellaceae</taxon>
        <taxon>Marinoscillum</taxon>
    </lineage>
</organism>
<dbReference type="Gene3D" id="6.10.250.1120">
    <property type="match status" value="1"/>
</dbReference>
<dbReference type="RefSeq" id="WP_395416835.1">
    <property type="nucleotide sequence ID" value="NZ_JBIPKE010000014.1"/>
</dbReference>
<dbReference type="SUPFAM" id="SSF55811">
    <property type="entry name" value="Nudix"/>
    <property type="match status" value="1"/>
</dbReference>
<dbReference type="PANTHER" id="PTHR43046">
    <property type="entry name" value="GDP-MANNOSE MANNOSYL HYDROLASE"/>
    <property type="match status" value="1"/>
</dbReference>
<comment type="caution">
    <text evidence="4">The sequence shown here is derived from an EMBL/GenBank/DDBJ whole genome shotgun (WGS) entry which is preliminary data.</text>
</comment>
<feature type="domain" description="Nudix hydrolase" evidence="3">
    <location>
        <begin position="74"/>
        <end position="202"/>
    </location>
</feature>
<evidence type="ECO:0000313" key="5">
    <source>
        <dbReference type="Proteomes" id="UP001610063"/>
    </source>
</evidence>
<dbReference type="Pfam" id="PF00293">
    <property type="entry name" value="NUDIX"/>
    <property type="match status" value="1"/>
</dbReference>
<dbReference type="PANTHER" id="PTHR43046:SF16">
    <property type="entry name" value="ADP-RIBOSE PYROPHOSPHATASE YJHB-RELATED"/>
    <property type="match status" value="1"/>
</dbReference>
<accession>A0ABW7N742</accession>
<dbReference type="EC" id="3.6.-.-" evidence="4"/>
<dbReference type="Proteomes" id="UP001610063">
    <property type="component" value="Unassembled WGS sequence"/>
</dbReference>
<keyword evidence="5" id="KW-1185">Reference proteome</keyword>
<protein>
    <submittedName>
        <fullName evidence="4">NUDIX hydrolase</fullName>
        <ecNumber evidence="4">3.6.-.-</ecNumber>
    </submittedName>
</protein>
<dbReference type="InterPro" id="IPR059176">
    <property type="entry name" value="UDP-X_N"/>
</dbReference>
<reference evidence="4 5" key="1">
    <citation type="journal article" date="2013" name="Int. J. Syst. Evol. Microbiol.">
        <title>Marinoscillum luteum sp. nov., isolated from marine sediment.</title>
        <authorList>
            <person name="Cha I.T."/>
            <person name="Park S.J."/>
            <person name="Kim S.J."/>
            <person name="Kim J.G."/>
            <person name="Jung M.Y."/>
            <person name="Shin K.S."/>
            <person name="Kwon K.K."/>
            <person name="Yang S.H."/>
            <person name="Seo Y.S."/>
            <person name="Rhee S.K."/>
        </authorList>
    </citation>
    <scope>NUCLEOTIDE SEQUENCE [LARGE SCALE GENOMIC DNA]</scope>
    <source>
        <strain evidence="4 5">KCTC 23939</strain>
    </source>
</reference>
<gene>
    <name evidence="4" type="ORF">ACHKAR_07505</name>
</gene>
<dbReference type="GO" id="GO:0016787">
    <property type="term" value="F:hydrolase activity"/>
    <property type="evidence" value="ECO:0007669"/>
    <property type="project" value="UniProtKB-KW"/>
</dbReference>
<dbReference type="Pfam" id="PF12535">
    <property type="entry name" value="Nudix_N"/>
    <property type="match status" value="1"/>
</dbReference>